<keyword evidence="1" id="KW-0238">DNA-binding</keyword>
<evidence type="ECO:0000313" key="3">
    <source>
        <dbReference type="EMBL" id="KRM56021.1"/>
    </source>
</evidence>
<dbReference type="PROSITE" id="PS50987">
    <property type="entry name" value="HTH_ARSR_2"/>
    <property type="match status" value="1"/>
</dbReference>
<dbReference type="STRING" id="1291052.FC18_GL000805"/>
<evidence type="ECO:0000313" key="4">
    <source>
        <dbReference type="Proteomes" id="UP000051679"/>
    </source>
</evidence>
<proteinExistence type="predicted"/>
<evidence type="ECO:0000256" key="1">
    <source>
        <dbReference type="ARBA" id="ARBA00023125"/>
    </source>
</evidence>
<dbReference type="GO" id="GO:0003700">
    <property type="term" value="F:DNA-binding transcription factor activity"/>
    <property type="evidence" value="ECO:0007669"/>
    <property type="project" value="InterPro"/>
</dbReference>
<gene>
    <name evidence="3" type="ORF">FC18_GL000805</name>
</gene>
<dbReference type="Pfam" id="PF01022">
    <property type="entry name" value="HTH_5"/>
    <property type="match status" value="1"/>
</dbReference>
<dbReference type="GO" id="GO:0003677">
    <property type="term" value="F:DNA binding"/>
    <property type="evidence" value="ECO:0007669"/>
    <property type="project" value="UniProtKB-KW"/>
</dbReference>
<dbReference type="CDD" id="cd00090">
    <property type="entry name" value="HTH_ARSR"/>
    <property type="match status" value="1"/>
</dbReference>
<dbReference type="SUPFAM" id="SSF46785">
    <property type="entry name" value="Winged helix' DNA-binding domain"/>
    <property type="match status" value="1"/>
</dbReference>
<dbReference type="AlphaFoldDB" id="A0A0R1ZNF3"/>
<dbReference type="InterPro" id="IPR036388">
    <property type="entry name" value="WH-like_DNA-bd_sf"/>
</dbReference>
<evidence type="ECO:0000259" key="2">
    <source>
        <dbReference type="PROSITE" id="PS50987"/>
    </source>
</evidence>
<accession>A0A0R1ZNF3</accession>
<dbReference type="EMBL" id="AYYO01000010">
    <property type="protein sequence ID" value="KRM56021.1"/>
    <property type="molecule type" value="Genomic_DNA"/>
</dbReference>
<comment type="caution">
    <text evidence="3">The sequence shown here is derived from an EMBL/GenBank/DDBJ whole genome shotgun (WGS) entry which is preliminary data.</text>
</comment>
<reference evidence="3 4" key="1">
    <citation type="journal article" date="2015" name="Genome Announc.">
        <title>Expanding the biotechnology potential of lactobacilli through comparative genomics of 213 strains and associated genera.</title>
        <authorList>
            <person name="Sun Z."/>
            <person name="Harris H.M."/>
            <person name="McCann A."/>
            <person name="Guo C."/>
            <person name="Argimon S."/>
            <person name="Zhang W."/>
            <person name="Yang X."/>
            <person name="Jeffery I.B."/>
            <person name="Cooney J.C."/>
            <person name="Kagawa T.F."/>
            <person name="Liu W."/>
            <person name="Song Y."/>
            <person name="Salvetti E."/>
            <person name="Wrobel A."/>
            <person name="Rasinkangas P."/>
            <person name="Parkhill J."/>
            <person name="Rea M.C."/>
            <person name="O'Sullivan O."/>
            <person name="Ritari J."/>
            <person name="Douillard F.P."/>
            <person name="Paul Ross R."/>
            <person name="Yang R."/>
            <person name="Briner A.E."/>
            <person name="Felis G.E."/>
            <person name="de Vos W.M."/>
            <person name="Barrangou R."/>
            <person name="Klaenhammer T.R."/>
            <person name="Caufield P.W."/>
            <person name="Cui Y."/>
            <person name="Zhang H."/>
            <person name="O'Toole P.W."/>
        </authorList>
    </citation>
    <scope>NUCLEOTIDE SEQUENCE [LARGE SCALE GENOMIC DNA]</scope>
    <source>
        <strain evidence="3 4">DSM 20505</strain>
    </source>
</reference>
<dbReference type="InterPro" id="IPR036390">
    <property type="entry name" value="WH_DNA-bd_sf"/>
</dbReference>
<feature type="domain" description="HTH arsR-type" evidence="2">
    <location>
        <begin position="1"/>
        <end position="69"/>
    </location>
</feature>
<dbReference type="Proteomes" id="UP000051679">
    <property type="component" value="Unassembled WGS sequence"/>
</dbReference>
<dbReference type="InterPro" id="IPR001845">
    <property type="entry name" value="HTH_ArsR_DNA-bd_dom"/>
</dbReference>
<dbReference type="PATRIC" id="fig|1291052.5.peg.820"/>
<organism evidence="3 4">
    <name type="scientific">Lacticaseibacillus sharpeae JCM 1186 = DSM 20505</name>
    <dbReference type="NCBI Taxonomy" id="1291052"/>
    <lineage>
        <taxon>Bacteria</taxon>
        <taxon>Bacillati</taxon>
        <taxon>Bacillota</taxon>
        <taxon>Bacilli</taxon>
        <taxon>Lactobacillales</taxon>
        <taxon>Lactobacillaceae</taxon>
        <taxon>Lacticaseibacillus</taxon>
    </lineage>
</organism>
<dbReference type="InterPro" id="IPR011991">
    <property type="entry name" value="ArsR-like_HTH"/>
</dbReference>
<protein>
    <recommendedName>
        <fullName evidence="2">HTH arsR-type domain-containing protein</fullName>
    </recommendedName>
</protein>
<name>A0A0R1ZNF3_9LACO</name>
<dbReference type="Gene3D" id="1.10.10.10">
    <property type="entry name" value="Winged helix-like DNA-binding domain superfamily/Winged helix DNA-binding domain"/>
    <property type="match status" value="1"/>
</dbReference>
<keyword evidence="4" id="KW-1185">Reference proteome</keyword>
<sequence>MRLLRDNHNQMDYSKLADALEIGKSTVSYHFKIMREAGLITITRHGQAKEITLNIVVFNGVLPGFLTSL</sequence>